<dbReference type="Proteomes" id="UP000235387">
    <property type="component" value="Unassembled WGS sequence"/>
</dbReference>
<protein>
    <submittedName>
        <fullName evidence="1">Uncharacterized protein</fullName>
    </submittedName>
</protein>
<proteinExistence type="predicted"/>
<dbReference type="EMBL" id="MDAL01000055">
    <property type="protein sequence ID" value="PMN88573.1"/>
    <property type="molecule type" value="Genomic_DNA"/>
</dbReference>
<name>A0A2N7L4Z5_9GAMM</name>
<evidence type="ECO:0000313" key="2">
    <source>
        <dbReference type="Proteomes" id="UP000235387"/>
    </source>
</evidence>
<reference evidence="2" key="1">
    <citation type="submission" date="2016-07" db="EMBL/GenBank/DDBJ databases">
        <title>Nontailed viruses are major unrecognized killers of bacteria in the ocean.</title>
        <authorList>
            <person name="Kauffman K."/>
            <person name="Hussain F."/>
            <person name="Yang J."/>
            <person name="Arevalo P."/>
            <person name="Brown J."/>
            <person name="Cutler M."/>
            <person name="Kelly L."/>
            <person name="Polz M.F."/>
        </authorList>
    </citation>
    <scope>NUCLEOTIDE SEQUENCE [LARGE SCALE GENOMIC DNA]</scope>
    <source>
        <strain evidence="2">10N.261.45.A10</strain>
    </source>
</reference>
<gene>
    <name evidence="1" type="ORF">BCT23_24000</name>
</gene>
<sequence>MEVLEFNGAVPAIEGKVVTELLCIEMWCDGNLEEQANVIYLKIDECWYRHYFDCGIIFWRCDSVSPNSFSMDELNCFFKVVNLKEKLSLGSLELASLSFHSIEGGSKSVFTFSDDRSITFSNQNDVTSYMA</sequence>
<evidence type="ECO:0000313" key="1">
    <source>
        <dbReference type="EMBL" id="PMN88573.1"/>
    </source>
</evidence>
<dbReference type="RefSeq" id="WP_102319318.1">
    <property type="nucleotide sequence ID" value="NZ_MCYQ01000046.1"/>
</dbReference>
<dbReference type="AlphaFoldDB" id="A0A2N7L4Z5"/>
<organism evidence="1 2">
    <name type="scientific">Enterovibrio norvegicus</name>
    <dbReference type="NCBI Taxonomy" id="188144"/>
    <lineage>
        <taxon>Bacteria</taxon>
        <taxon>Pseudomonadati</taxon>
        <taxon>Pseudomonadota</taxon>
        <taxon>Gammaproteobacteria</taxon>
        <taxon>Vibrionales</taxon>
        <taxon>Vibrionaceae</taxon>
        <taxon>Enterovibrio</taxon>
    </lineage>
</organism>
<comment type="caution">
    <text evidence="1">The sequence shown here is derived from an EMBL/GenBank/DDBJ whole genome shotgun (WGS) entry which is preliminary data.</text>
</comment>
<accession>A0A2N7L4Z5</accession>